<dbReference type="EMBL" id="CDNC01000014">
    <property type="protein sequence ID" value="CEM61774.1"/>
    <property type="molecule type" value="Genomic_DNA"/>
</dbReference>
<evidence type="ECO:0000313" key="1">
    <source>
        <dbReference type="EMBL" id="CEM61774.1"/>
    </source>
</evidence>
<evidence type="ECO:0000313" key="2">
    <source>
        <dbReference type="Proteomes" id="UP000042527"/>
    </source>
</evidence>
<dbReference type="AlphaFoldDB" id="A0A0B7GT05"/>
<dbReference type="Proteomes" id="UP000042527">
    <property type="component" value="Unassembled WGS sequence"/>
</dbReference>
<proteinExistence type="predicted"/>
<protein>
    <submittedName>
        <fullName evidence="1">Uncharacterized protein</fullName>
    </submittedName>
</protein>
<accession>A0A0B7GT05</accession>
<keyword evidence="2" id="KW-1185">Reference proteome</keyword>
<sequence>MCRFAVRINCINHHFYAIFFVYLYNKMLDRLLIVIYTIAKPKHATVYKTILLAVRRIL</sequence>
<gene>
    <name evidence="1" type="ORF">TPHV1_210007</name>
</gene>
<name>A0A0B7GT05_TREPH</name>
<reference evidence="2" key="1">
    <citation type="submission" date="2015-01" db="EMBL/GenBank/DDBJ databases">
        <authorList>
            <person name="Manzoor Shahid"/>
            <person name="Zubair Saima"/>
        </authorList>
    </citation>
    <scope>NUCLEOTIDE SEQUENCE [LARGE SCALE GENOMIC DNA]</scope>
    <source>
        <strain evidence="2">V1</strain>
    </source>
</reference>
<organism evidence="1 2">
    <name type="scientific">Treponema phagedenis</name>
    <dbReference type="NCBI Taxonomy" id="162"/>
    <lineage>
        <taxon>Bacteria</taxon>
        <taxon>Pseudomonadati</taxon>
        <taxon>Spirochaetota</taxon>
        <taxon>Spirochaetia</taxon>
        <taxon>Spirochaetales</taxon>
        <taxon>Treponemataceae</taxon>
        <taxon>Treponema</taxon>
    </lineage>
</organism>